<dbReference type="VEuPathDB" id="FungiDB:PTTG_27035"/>
<dbReference type="InterPro" id="IPR000953">
    <property type="entry name" value="Chromo/chromo_shadow_dom"/>
</dbReference>
<dbReference type="SUPFAM" id="SSF54160">
    <property type="entry name" value="Chromo domain-like"/>
    <property type="match status" value="1"/>
</dbReference>
<feature type="compositionally biased region" description="Basic residues" evidence="1">
    <location>
        <begin position="129"/>
        <end position="138"/>
    </location>
</feature>
<dbReference type="Gene3D" id="2.40.50.40">
    <property type="match status" value="1"/>
</dbReference>
<name>A0A180GNB5_PUCT1</name>
<evidence type="ECO:0000256" key="1">
    <source>
        <dbReference type="SAM" id="MobiDB-lite"/>
    </source>
</evidence>
<dbReference type="STRING" id="630390.A0A180GNB5"/>
<organism evidence="3">
    <name type="scientific">Puccinia triticina (isolate 1-1 / race 1 (BBBD))</name>
    <name type="common">Brown leaf rust fungus</name>
    <dbReference type="NCBI Taxonomy" id="630390"/>
    <lineage>
        <taxon>Eukaryota</taxon>
        <taxon>Fungi</taxon>
        <taxon>Dikarya</taxon>
        <taxon>Basidiomycota</taxon>
        <taxon>Pucciniomycotina</taxon>
        <taxon>Pucciniomycetes</taxon>
        <taxon>Pucciniales</taxon>
        <taxon>Pucciniaceae</taxon>
        <taxon>Puccinia</taxon>
    </lineage>
</organism>
<proteinExistence type="predicted"/>
<dbReference type="PROSITE" id="PS50013">
    <property type="entry name" value="CHROMO_2"/>
    <property type="match status" value="1"/>
</dbReference>
<reference evidence="3" key="2">
    <citation type="submission" date="2016-05" db="EMBL/GenBank/DDBJ databases">
        <title>Comparative analysis highlights variable genome content of wheat rusts and divergence of the mating loci.</title>
        <authorList>
            <person name="Cuomo C.A."/>
            <person name="Bakkeren G."/>
            <person name="Szabo L."/>
            <person name="Khalil H."/>
            <person name="Joly D."/>
            <person name="Goldberg J."/>
            <person name="Young S."/>
            <person name="Zeng Q."/>
            <person name="Fellers J."/>
        </authorList>
    </citation>
    <scope>NUCLEOTIDE SEQUENCE [LARGE SCALE GENOMIC DNA]</scope>
    <source>
        <strain evidence="3">1-1 BBBD Race 1</strain>
    </source>
</reference>
<protein>
    <submittedName>
        <fullName evidence="4">Chromo domain-containing protein</fullName>
    </submittedName>
</protein>
<dbReference type="AlphaFoldDB" id="A0A180GNB5"/>
<evidence type="ECO:0000313" key="4">
    <source>
        <dbReference type="EnsemblFungi" id="PTTG_27035-t43_1-p1"/>
    </source>
</evidence>
<feature type="region of interest" description="Disordered" evidence="1">
    <location>
        <begin position="129"/>
        <end position="152"/>
    </location>
</feature>
<gene>
    <name evidence="3" type="ORF">PTTG_27035</name>
</gene>
<dbReference type="InterPro" id="IPR023780">
    <property type="entry name" value="Chromo_domain"/>
</dbReference>
<feature type="domain" description="Chromo" evidence="2">
    <location>
        <begin position="60"/>
        <end position="118"/>
    </location>
</feature>
<sequence>MECLVLARNKQAAYYNVKKKPAPVYSEGEMVLLLLKRMVGTNAVDVLDRGVVDGIKDKYYKDEEVVDWSLMKAILDVRSQKKGKFEFLISWKGATVANNTWVAEEHIPLLVKSSLDSFKLLNEKHFGAKRKRRSKKAKKAAEGLQVQGQANL</sequence>
<evidence type="ECO:0000313" key="5">
    <source>
        <dbReference type="Proteomes" id="UP000005240"/>
    </source>
</evidence>
<dbReference type="Pfam" id="PF00385">
    <property type="entry name" value="Chromo"/>
    <property type="match status" value="1"/>
</dbReference>
<dbReference type="InterPro" id="IPR016197">
    <property type="entry name" value="Chromo-like_dom_sf"/>
</dbReference>
<reference evidence="3" key="1">
    <citation type="submission" date="2009-11" db="EMBL/GenBank/DDBJ databases">
        <authorList>
            <consortium name="The Broad Institute Genome Sequencing Platform"/>
            <person name="Ward D."/>
            <person name="Feldgarden M."/>
            <person name="Earl A."/>
            <person name="Young S.K."/>
            <person name="Zeng Q."/>
            <person name="Koehrsen M."/>
            <person name="Alvarado L."/>
            <person name="Berlin A."/>
            <person name="Bochicchio J."/>
            <person name="Borenstein D."/>
            <person name="Chapman S.B."/>
            <person name="Chen Z."/>
            <person name="Engels R."/>
            <person name="Freedman E."/>
            <person name="Gellesch M."/>
            <person name="Goldberg J."/>
            <person name="Griggs A."/>
            <person name="Gujja S."/>
            <person name="Heilman E."/>
            <person name="Heiman D."/>
            <person name="Hepburn T."/>
            <person name="Howarth C."/>
            <person name="Jen D."/>
            <person name="Larson L."/>
            <person name="Lewis B."/>
            <person name="Mehta T."/>
            <person name="Park D."/>
            <person name="Pearson M."/>
            <person name="Roberts A."/>
            <person name="Saif S."/>
            <person name="Shea T."/>
            <person name="Shenoy N."/>
            <person name="Sisk P."/>
            <person name="Stolte C."/>
            <person name="Sykes S."/>
            <person name="Thomson T."/>
            <person name="Walk T."/>
            <person name="White J."/>
            <person name="Yandava C."/>
            <person name="Izard J."/>
            <person name="Baranova O.V."/>
            <person name="Blanton J.M."/>
            <person name="Tanner A.C."/>
            <person name="Dewhirst F.E."/>
            <person name="Haas B."/>
            <person name="Nusbaum C."/>
            <person name="Birren B."/>
        </authorList>
    </citation>
    <scope>NUCLEOTIDE SEQUENCE [LARGE SCALE GENOMIC DNA]</scope>
    <source>
        <strain evidence="3">1-1 BBBD Race 1</strain>
    </source>
</reference>
<dbReference type="GO" id="GO:0006338">
    <property type="term" value="P:chromatin remodeling"/>
    <property type="evidence" value="ECO:0007669"/>
    <property type="project" value="UniProtKB-ARBA"/>
</dbReference>
<accession>A0A180GNB5</accession>
<dbReference type="EnsemblFungi" id="PTTG_27035-t43_1">
    <property type="protein sequence ID" value="PTTG_27035-t43_1-p1"/>
    <property type="gene ID" value="PTTG_27035"/>
</dbReference>
<evidence type="ECO:0000313" key="3">
    <source>
        <dbReference type="EMBL" id="OAV94297.1"/>
    </source>
</evidence>
<evidence type="ECO:0000259" key="2">
    <source>
        <dbReference type="PROSITE" id="PS50013"/>
    </source>
</evidence>
<dbReference type="OrthoDB" id="3233705at2759"/>
<reference evidence="4" key="4">
    <citation type="submission" date="2025-05" db="UniProtKB">
        <authorList>
            <consortium name="EnsemblFungi"/>
        </authorList>
    </citation>
    <scope>IDENTIFICATION</scope>
    <source>
        <strain evidence="4">isolate 1-1 / race 1 (BBBD)</strain>
    </source>
</reference>
<reference evidence="4 5" key="3">
    <citation type="journal article" date="2017" name="G3 (Bethesda)">
        <title>Comparative analysis highlights variable genome content of wheat rusts and divergence of the mating loci.</title>
        <authorList>
            <person name="Cuomo C.A."/>
            <person name="Bakkeren G."/>
            <person name="Khalil H.B."/>
            <person name="Panwar V."/>
            <person name="Joly D."/>
            <person name="Linning R."/>
            <person name="Sakthikumar S."/>
            <person name="Song X."/>
            <person name="Adiconis X."/>
            <person name="Fan L."/>
            <person name="Goldberg J.M."/>
            <person name="Levin J.Z."/>
            <person name="Young S."/>
            <person name="Zeng Q."/>
            <person name="Anikster Y."/>
            <person name="Bruce M."/>
            <person name="Wang M."/>
            <person name="Yin C."/>
            <person name="McCallum B."/>
            <person name="Szabo L.J."/>
            <person name="Hulbert S."/>
            <person name="Chen X."/>
            <person name="Fellers J.P."/>
        </authorList>
    </citation>
    <scope>NUCLEOTIDE SEQUENCE</scope>
    <source>
        <strain evidence="4">isolate 1-1 / race 1 (BBBD)</strain>
        <strain evidence="5">Isolate 1-1 / race 1 (BBBD)</strain>
    </source>
</reference>
<keyword evidence="5" id="KW-1185">Reference proteome</keyword>
<dbReference type="EMBL" id="ADAS02000041">
    <property type="protein sequence ID" value="OAV94297.1"/>
    <property type="molecule type" value="Genomic_DNA"/>
</dbReference>
<dbReference type="Proteomes" id="UP000005240">
    <property type="component" value="Unassembled WGS sequence"/>
</dbReference>